<dbReference type="PRINTS" id="PR00449">
    <property type="entry name" value="RASTRNSFRMNG"/>
</dbReference>
<feature type="non-terminal residue" evidence="3">
    <location>
        <position position="1"/>
    </location>
</feature>
<dbReference type="EMBL" id="OW152842">
    <property type="protein sequence ID" value="CAH2064965.1"/>
    <property type="molecule type" value="Genomic_DNA"/>
</dbReference>
<evidence type="ECO:0000256" key="2">
    <source>
        <dbReference type="ARBA" id="ARBA00022741"/>
    </source>
</evidence>
<dbReference type="Proteomes" id="UP000837857">
    <property type="component" value="Chromosome 30"/>
</dbReference>
<dbReference type="SMART" id="SM00173">
    <property type="entry name" value="RAS"/>
    <property type="match status" value="1"/>
</dbReference>
<dbReference type="InterPro" id="IPR027417">
    <property type="entry name" value="P-loop_NTPase"/>
</dbReference>
<dbReference type="Gene3D" id="3.40.50.300">
    <property type="entry name" value="P-loop containing nucleotide triphosphate hydrolases"/>
    <property type="match status" value="1"/>
</dbReference>
<dbReference type="PROSITE" id="PS51419">
    <property type="entry name" value="RAB"/>
    <property type="match status" value="1"/>
</dbReference>
<dbReference type="InterPro" id="IPR001806">
    <property type="entry name" value="Small_GTPase"/>
</dbReference>
<evidence type="ECO:0000313" key="3">
    <source>
        <dbReference type="EMBL" id="CAH2064965.1"/>
    </source>
</evidence>
<protein>
    <recommendedName>
        <fullName evidence="5">Ras-related protein Rab-24</fullName>
    </recommendedName>
</protein>
<evidence type="ECO:0000313" key="4">
    <source>
        <dbReference type="Proteomes" id="UP000837857"/>
    </source>
</evidence>
<sequence length="204" mass="22992">MSRCDFKIVLLGSEHVGKTSLVLRFVSCNFNSGTPYQNTIGAAFCAKTMHSGGKDFNVGIWDTAGSERYEAMTKMYYRGAHAAIICYEPSSLDTWTRLRHWLHELRTVEEECKVYLCATKKDLLDSGTVVREVPEDIVATYSQGLCGHFMTSSRTGENVEELFQRIVDDCAADVAFMRGVEETRVQLAKEEAAYKAKSRDYCFC</sequence>
<dbReference type="Pfam" id="PF00071">
    <property type="entry name" value="Ras"/>
    <property type="match status" value="1"/>
</dbReference>
<evidence type="ECO:0000256" key="1">
    <source>
        <dbReference type="ARBA" id="ARBA00006270"/>
    </source>
</evidence>
<gene>
    <name evidence="3" type="ORF">IPOD504_LOCUS12977</name>
</gene>
<keyword evidence="2" id="KW-0547">Nucleotide-binding</keyword>
<dbReference type="InterPro" id="IPR005225">
    <property type="entry name" value="Small_GTP-bd"/>
</dbReference>
<reference evidence="3" key="1">
    <citation type="submission" date="2022-03" db="EMBL/GenBank/DDBJ databases">
        <authorList>
            <person name="Martin H S."/>
        </authorList>
    </citation>
    <scope>NUCLEOTIDE SEQUENCE</scope>
</reference>
<name>A0ABN8IRH2_9NEOP</name>
<evidence type="ECO:0008006" key="5">
    <source>
        <dbReference type="Google" id="ProtNLM"/>
    </source>
</evidence>
<dbReference type="NCBIfam" id="TIGR00231">
    <property type="entry name" value="small_GTP"/>
    <property type="match status" value="1"/>
</dbReference>
<keyword evidence="4" id="KW-1185">Reference proteome</keyword>
<dbReference type="SMART" id="SM00175">
    <property type="entry name" value="RAB"/>
    <property type="match status" value="1"/>
</dbReference>
<accession>A0ABN8IRH2</accession>
<comment type="similarity">
    <text evidence="1">Belongs to the small GTPase superfamily. Rab family.</text>
</comment>
<organism evidence="3 4">
    <name type="scientific">Iphiclides podalirius</name>
    <name type="common">scarce swallowtail</name>
    <dbReference type="NCBI Taxonomy" id="110791"/>
    <lineage>
        <taxon>Eukaryota</taxon>
        <taxon>Metazoa</taxon>
        <taxon>Ecdysozoa</taxon>
        <taxon>Arthropoda</taxon>
        <taxon>Hexapoda</taxon>
        <taxon>Insecta</taxon>
        <taxon>Pterygota</taxon>
        <taxon>Neoptera</taxon>
        <taxon>Endopterygota</taxon>
        <taxon>Lepidoptera</taxon>
        <taxon>Glossata</taxon>
        <taxon>Ditrysia</taxon>
        <taxon>Papilionoidea</taxon>
        <taxon>Papilionidae</taxon>
        <taxon>Papilioninae</taxon>
        <taxon>Iphiclides</taxon>
    </lineage>
</organism>
<dbReference type="SUPFAM" id="SSF52540">
    <property type="entry name" value="P-loop containing nucleoside triphosphate hydrolases"/>
    <property type="match status" value="1"/>
</dbReference>
<proteinExistence type="inferred from homology"/>
<dbReference type="PANTHER" id="PTHR47978">
    <property type="match status" value="1"/>
</dbReference>
<dbReference type="SMART" id="SM00174">
    <property type="entry name" value="RHO"/>
    <property type="match status" value="1"/>
</dbReference>
<dbReference type="PROSITE" id="PS51421">
    <property type="entry name" value="RAS"/>
    <property type="match status" value="1"/>
</dbReference>